<dbReference type="EMBL" id="FOYS01000007">
    <property type="protein sequence ID" value="SFR68713.1"/>
    <property type="molecule type" value="Genomic_DNA"/>
</dbReference>
<keyword evidence="2" id="KW-1133">Transmembrane helix</keyword>
<feature type="domain" description="DUF8142" evidence="3">
    <location>
        <begin position="6"/>
        <end position="94"/>
    </location>
</feature>
<feature type="region of interest" description="Disordered" evidence="1">
    <location>
        <begin position="1"/>
        <end position="32"/>
    </location>
</feature>
<dbReference type="RefSeq" id="WP_089883264.1">
    <property type="nucleotide sequence ID" value="NZ_FOYS01000007.1"/>
</dbReference>
<keyword evidence="5" id="KW-1185">Reference proteome</keyword>
<feature type="compositionally biased region" description="Acidic residues" evidence="1">
    <location>
        <begin position="8"/>
        <end position="28"/>
    </location>
</feature>
<dbReference type="Proteomes" id="UP000243250">
    <property type="component" value="Unassembled WGS sequence"/>
</dbReference>
<dbReference type="Pfam" id="PF26465">
    <property type="entry name" value="DUF8142"/>
    <property type="match status" value="1"/>
</dbReference>
<evidence type="ECO:0000259" key="3">
    <source>
        <dbReference type="Pfam" id="PF26465"/>
    </source>
</evidence>
<evidence type="ECO:0000313" key="4">
    <source>
        <dbReference type="EMBL" id="SFR68713.1"/>
    </source>
</evidence>
<proteinExistence type="predicted"/>
<dbReference type="STRING" id="555875.SAMN04488124_3462"/>
<keyword evidence="2" id="KW-0472">Membrane</keyword>
<dbReference type="AlphaFoldDB" id="A0A1I6IPP9"/>
<evidence type="ECO:0000256" key="1">
    <source>
        <dbReference type="SAM" id="MobiDB-lite"/>
    </source>
</evidence>
<keyword evidence="2" id="KW-0812">Transmembrane</keyword>
<organism evidence="4 5">
    <name type="scientific">Halogeometricum limi</name>
    <dbReference type="NCBI Taxonomy" id="555875"/>
    <lineage>
        <taxon>Archaea</taxon>
        <taxon>Methanobacteriati</taxon>
        <taxon>Methanobacteriota</taxon>
        <taxon>Stenosarchaea group</taxon>
        <taxon>Halobacteria</taxon>
        <taxon>Halobacteriales</taxon>
        <taxon>Haloferacaceae</taxon>
        <taxon>Halogeometricum</taxon>
    </lineage>
</organism>
<evidence type="ECO:0000256" key="2">
    <source>
        <dbReference type="SAM" id="Phobius"/>
    </source>
</evidence>
<evidence type="ECO:0000313" key="5">
    <source>
        <dbReference type="Proteomes" id="UP000243250"/>
    </source>
</evidence>
<gene>
    <name evidence="4" type="ORF">SAMN04488124_3462</name>
</gene>
<feature type="transmembrane region" description="Helical" evidence="2">
    <location>
        <begin position="66"/>
        <end position="85"/>
    </location>
</feature>
<name>A0A1I6IPP9_9EURY</name>
<dbReference type="InterPro" id="IPR058455">
    <property type="entry name" value="DUF8142"/>
</dbReference>
<sequence>MRSSATTSDEETAEAAFDGEFDPDNPLGDDEKEKNRKRAVLAVLPFLSIGLLCVLLLFGWGLEPLWAFAILPPIFFCCILAYIVFSTDFLEDRT</sequence>
<dbReference type="OrthoDB" id="178052at2157"/>
<accession>A0A1I6IPP9</accession>
<protein>
    <recommendedName>
        <fullName evidence="3">DUF8142 domain-containing protein</fullName>
    </recommendedName>
</protein>
<feature type="transmembrane region" description="Helical" evidence="2">
    <location>
        <begin position="39"/>
        <end position="60"/>
    </location>
</feature>
<reference evidence="5" key="1">
    <citation type="submission" date="2016-10" db="EMBL/GenBank/DDBJ databases">
        <authorList>
            <person name="Varghese N."/>
            <person name="Submissions S."/>
        </authorList>
    </citation>
    <scope>NUCLEOTIDE SEQUENCE [LARGE SCALE GENOMIC DNA]</scope>
    <source>
        <strain evidence="5">CGMCC 1.8711</strain>
    </source>
</reference>